<evidence type="ECO:0000256" key="1">
    <source>
        <dbReference type="ARBA" id="ARBA00009648"/>
    </source>
</evidence>
<dbReference type="EMBL" id="JABSTV010001251">
    <property type="protein sequence ID" value="KAH7952309.1"/>
    <property type="molecule type" value="Genomic_DNA"/>
</dbReference>
<evidence type="ECO:0000259" key="5">
    <source>
        <dbReference type="PROSITE" id="PS50059"/>
    </source>
</evidence>
<protein>
    <recommendedName>
        <fullName evidence="4">peptidylprolyl isomerase</fullName>
        <ecNumber evidence="4">5.2.1.8</ecNumber>
    </recommendedName>
</protein>
<dbReference type="SUPFAM" id="SSF48452">
    <property type="entry name" value="TPR-like"/>
    <property type="match status" value="1"/>
</dbReference>
<keyword evidence="2" id="KW-0677">Repeat</keyword>
<organism evidence="6 7">
    <name type="scientific">Rhipicephalus sanguineus</name>
    <name type="common">Brown dog tick</name>
    <name type="synonym">Ixodes sanguineus</name>
    <dbReference type="NCBI Taxonomy" id="34632"/>
    <lineage>
        <taxon>Eukaryota</taxon>
        <taxon>Metazoa</taxon>
        <taxon>Ecdysozoa</taxon>
        <taxon>Arthropoda</taxon>
        <taxon>Chelicerata</taxon>
        <taxon>Arachnida</taxon>
        <taxon>Acari</taxon>
        <taxon>Parasitiformes</taxon>
        <taxon>Ixodida</taxon>
        <taxon>Ixodoidea</taxon>
        <taxon>Ixodidae</taxon>
        <taxon>Rhipicephalinae</taxon>
        <taxon>Rhipicephalus</taxon>
        <taxon>Rhipicephalus</taxon>
    </lineage>
</organism>
<dbReference type="SUPFAM" id="SSF54534">
    <property type="entry name" value="FKBP-like"/>
    <property type="match status" value="1"/>
</dbReference>
<evidence type="ECO:0000313" key="6">
    <source>
        <dbReference type="EMBL" id="KAH7952309.1"/>
    </source>
</evidence>
<gene>
    <name evidence="6" type="ORF">HPB52_021448</name>
</gene>
<keyword evidence="4" id="KW-0697">Rotamase</keyword>
<dbReference type="GO" id="GO:0051879">
    <property type="term" value="F:Hsp90 protein binding"/>
    <property type="evidence" value="ECO:0007669"/>
    <property type="project" value="TreeGrafter"/>
</dbReference>
<dbReference type="GO" id="GO:0034587">
    <property type="term" value="P:piRNA processing"/>
    <property type="evidence" value="ECO:0007669"/>
    <property type="project" value="TreeGrafter"/>
</dbReference>
<dbReference type="GO" id="GO:0005737">
    <property type="term" value="C:cytoplasm"/>
    <property type="evidence" value="ECO:0007669"/>
    <property type="project" value="TreeGrafter"/>
</dbReference>
<dbReference type="PANTHER" id="PTHR46674">
    <property type="entry name" value="INACTIVE PEPTIDYL-PROLYL CIS-TRANS ISOMERASE FKBP6"/>
    <property type="match status" value="1"/>
</dbReference>
<evidence type="ECO:0000256" key="3">
    <source>
        <dbReference type="ARBA" id="ARBA00022803"/>
    </source>
</evidence>
<keyword evidence="4" id="KW-0413">Isomerase</keyword>
<dbReference type="PROSITE" id="PS50059">
    <property type="entry name" value="FKBP_PPIASE"/>
    <property type="match status" value="1"/>
</dbReference>
<dbReference type="Gene3D" id="3.10.50.40">
    <property type="match status" value="1"/>
</dbReference>
<sequence>MRNTPFRCDIKDAGVPGLRIALRSMRVGEECQVRVTPEYGYGDVGCGNRIPPSAVLYFELTLLEYVETHDDGAMSSEECSKLPFSKLFKVCCLKYRDANRFLAAKNYVAADRGYADAAKLLESALEPPDDEQRNQRRGLLKLPWRVPVRPAAGPADPRALYRCAVGLRELGEYEEAARMQRRAFVLKPRSEHVMNELVLPRMTTSWSWRETSACNGAYTLHEHSFGRLVCLGSALEALDLSVTRRRLAIEQGVDPYTRRDIDKYLGLLATVGSPGREMLFTRNFSKDDLAYVRMTCDDLRLPYYPIPGGLRVRRPSV</sequence>
<feature type="domain" description="PPIase FKBP-type" evidence="5">
    <location>
        <begin position="1"/>
        <end position="66"/>
    </location>
</feature>
<dbReference type="InterPro" id="IPR011990">
    <property type="entry name" value="TPR-like_helical_dom_sf"/>
</dbReference>
<dbReference type="Proteomes" id="UP000821837">
    <property type="component" value="Chromosome 5"/>
</dbReference>
<keyword evidence="7" id="KW-1185">Reference proteome</keyword>
<dbReference type="VEuPathDB" id="VectorBase:RSAN_049915"/>
<dbReference type="InterPro" id="IPR042282">
    <property type="entry name" value="FKBP6/shu"/>
</dbReference>
<dbReference type="PANTHER" id="PTHR46674:SF1">
    <property type="entry name" value="INACTIVE PEPTIDYL-PROLYL CIS-TRANS ISOMERASE FKBP6"/>
    <property type="match status" value="1"/>
</dbReference>
<dbReference type="Gene3D" id="1.25.40.10">
    <property type="entry name" value="Tetratricopeptide repeat domain"/>
    <property type="match status" value="1"/>
</dbReference>
<proteinExistence type="inferred from homology"/>
<dbReference type="InterPro" id="IPR001179">
    <property type="entry name" value="PPIase_FKBP_dom"/>
</dbReference>
<dbReference type="GO" id="GO:0003755">
    <property type="term" value="F:peptidyl-prolyl cis-trans isomerase activity"/>
    <property type="evidence" value="ECO:0007669"/>
    <property type="project" value="UniProtKB-KW"/>
</dbReference>
<name>A0A9D4PTW4_RHISA</name>
<comment type="catalytic activity">
    <reaction evidence="4">
        <text>[protein]-peptidylproline (omega=180) = [protein]-peptidylproline (omega=0)</text>
        <dbReference type="Rhea" id="RHEA:16237"/>
        <dbReference type="Rhea" id="RHEA-COMP:10747"/>
        <dbReference type="Rhea" id="RHEA-COMP:10748"/>
        <dbReference type="ChEBI" id="CHEBI:83833"/>
        <dbReference type="ChEBI" id="CHEBI:83834"/>
        <dbReference type="EC" id="5.2.1.8"/>
    </reaction>
</comment>
<dbReference type="AlphaFoldDB" id="A0A9D4PTW4"/>
<comment type="similarity">
    <text evidence="1">Belongs to the FKBP6 family.</text>
</comment>
<evidence type="ECO:0000256" key="2">
    <source>
        <dbReference type="ARBA" id="ARBA00022737"/>
    </source>
</evidence>
<dbReference type="GO" id="GO:0007283">
    <property type="term" value="P:spermatogenesis"/>
    <property type="evidence" value="ECO:0007669"/>
    <property type="project" value="TreeGrafter"/>
</dbReference>
<accession>A0A9D4PTW4</accession>
<evidence type="ECO:0000256" key="4">
    <source>
        <dbReference type="PROSITE-ProRule" id="PRU00277"/>
    </source>
</evidence>
<reference evidence="6" key="1">
    <citation type="journal article" date="2020" name="Cell">
        <title>Large-Scale Comparative Analyses of Tick Genomes Elucidate Their Genetic Diversity and Vector Capacities.</title>
        <authorList>
            <consortium name="Tick Genome and Microbiome Consortium (TIGMIC)"/>
            <person name="Jia N."/>
            <person name="Wang J."/>
            <person name="Shi W."/>
            <person name="Du L."/>
            <person name="Sun Y."/>
            <person name="Zhan W."/>
            <person name="Jiang J.F."/>
            <person name="Wang Q."/>
            <person name="Zhang B."/>
            <person name="Ji P."/>
            <person name="Bell-Sakyi L."/>
            <person name="Cui X.M."/>
            <person name="Yuan T.T."/>
            <person name="Jiang B.G."/>
            <person name="Yang W.F."/>
            <person name="Lam T.T."/>
            <person name="Chang Q.C."/>
            <person name="Ding S.J."/>
            <person name="Wang X.J."/>
            <person name="Zhu J.G."/>
            <person name="Ruan X.D."/>
            <person name="Zhao L."/>
            <person name="Wei J.T."/>
            <person name="Ye R.Z."/>
            <person name="Que T.C."/>
            <person name="Du C.H."/>
            <person name="Zhou Y.H."/>
            <person name="Cheng J.X."/>
            <person name="Dai P.F."/>
            <person name="Guo W.B."/>
            <person name="Han X.H."/>
            <person name="Huang E.J."/>
            <person name="Li L.F."/>
            <person name="Wei W."/>
            <person name="Gao Y.C."/>
            <person name="Liu J.Z."/>
            <person name="Shao H.Z."/>
            <person name="Wang X."/>
            <person name="Wang C.C."/>
            <person name="Yang T.C."/>
            <person name="Huo Q.B."/>
            <person name="Li W."/>
            <person name="Chen H.Y."/>
            <person name="Chen S.E."/>
            <person name="Zhou L.G."/>
            <person name="Ni X.B."/>
            <person name="Tian J.H."/>
            <person name="Sheng Y."/>
            <person name="Liu T."/>
            <person name="Pan Y.S."/>
            <person name="Xia L.Y."/>
            <person name="Li J."/>
            <person name="Zhao F."/>
            <person name="Cao W.C."/>
        </authorList>
    </citation>
    <scope>NUCLEOTIDE SEQUENCE</scope>
    <source>
        <strain evidence="6">Rsan-2018</strain>
    </source>
</reference>
<evidence type="ECO:0000313" key="7">
    <source>
        <dbReference type="Proteomes" id="UP000821837"/>
    </source>
</evidence>
<dbReference type="Pfam" id="PF00254">
    <property type="entry name" value="FKBP_C"/>
    <property type="match status" value="1"/>
</dbReference>
<reference evidence="6" key="2">
    <citation type="submission" date="2021-09" db="EMBL/GenBank/DDBJ databases">
        <authorList>
            <person name="Jia N."/>
            <person name="Wang J."/>
            <person name="Shi W."/>
            <person name="Du L."/>
            <person name="Sun Y."/>
            <person name="Zhan W."/>
            <person name="Jiang J."/>
            <person name="Wang Q."/>
            <person name="Zhang B."/>
            <person name="Ji P."/>
            <person name="Sakyi L.B."/>
            <person name="Cui X."/>
            <person name="Yuan T."/>
            <person name="Jiang B."/>
            <person name="Yang W."/>
            <person name="Lam T.T.-Y."/>
            <person name="Chang Q."/>
            <person name="Ding S."/>
            <person name="Wang X."/>
            <person name="Zhu J."/>
            <person name="Ruan X."/>
            <person name="Zhao L."/>
            <person name="Wei J."/>
            <person name="Que T."/>
            <person name="Du C."/>
            <person name="Cheng J."/>
            <person name="Dai P."/>
            <person name="Han X."/>
            <person name="Huang E."/>
            <person name="Gao Y."/>
            <person name="Liu J."/>
            <person name="Shao H."/>
            <person name="Ye R."/>
            <person name="Li L."/>
            <person name="Wei W."/>
            <person name="Wang X."/>
            <person name="Wang C."/>
            <person name="Huo Q."/>
            <person name="Li W."/>
            <person name="Guo W."/>
            <person name="Chen H."/>
            <person name="Chen S."/>
            <person name="Zhou L."/>
            <person name="Zhou L."/>
            <person name="Ni X."/>
            <person name="Tian J."/>
            <person name="Zhou Y."/>
            <person name="Sheng Y."/>
            <person name="Liu T."/>
            <person name="Pan Y."/>
            <person name="Xia L."/>
            <person name="Li J."/>
            <person name="Zhao F."/>
            <person name="Cao W."/>
        </authorList>
    </citation>
    <scope>NUCLEOTIDE SEQUENCE</scope>
    <source>
        <strain evidence="6">Rsan-2018</strain>
        <tissue evidence="6">Larvae</tissue>
    </source>
</reference>
<dbReference type="EC" id="5.2.1.8" evidence="4"/>
<dbReference type="InterPro" id="IPR046357">
    <property type="entry name" value="PPIase_dom_sf"/>
</dbReference>
<keyword evidence="3" id="KW-0802">TPR repeat</keyword>
<comment type="caution">
    <text evidence="6">The sequence shown here is derived from an EMBL/GenBank/DDBJ whole genome shotgun (WGS) entry which is preliminary data.</text>
</comment>